<name>A0A0A0HYC6_CLOBO</name>
<proteinExistence type="predicted"/>
<accession>A0A0A0HYC6</accession>
<dbReference type="EMBL" id="JDRY01000168">
    <property type="protein sequence ID" value="KGM93532.1"/>
    <property type="molecule type" value="Genomic_DNA"/>
</dbReference>
<dbReference type="Proteomes" id="UP000030014">
    <property type="component" value="Unassembled WGS sequence"/>
</dbReference>
<gene>
    <name evidence="1" type="ORF">Z955_14830</name>
</gene>
<reference evidence="1 2" key="1">
    <citation type="submission" date="2014-01" db="EMBL/GenBank/DDBJ databases">
        <title>Plasmidome dynamics in the species complex Clostridium novyi sensu lato converts strains of independent lineages into distinctly different pathogens.</title>
        <authorList>
            <person name="Skarin H."/>
            <person name="Segerman B."/>
        </authorList>
    </citation>
    <scope>NUCLEOTIDE SEQUENCE [LARGE SCALE GENOMIC DNA]</scope>
    <source>
        <strain evidence="1 2">DC5</strain>
    </source>
</reference>
<comment type="caution">
    <text evidence="1">The sequence shown here is derived from an EMBL/GenBank/DDBJ whole genome shotgun (WGS) entry which is preliminary data.</text>
</comment>
<evidence type="ECO:0000313" key="1">
    <source>
        <dbReference type="EMBL" id="KGM93532.1"/>
    </source>
</evidence>
<dbReference type="AlphaFoldDB" id="A0A0A0HYC6"/>
<evidence type="ECO:0000313" key="2">
    <source>
        <dbReference type="Proteomes" id="UP000030014"/>
    </source>
</evidence>
<organism evidence="1 2">
    <name type="scientific">Clostridium botulinum C/D str. DC5</name>
    <dbReference type="NCBI Taxonomy" id="1443128"/>
    <lineage>
        <taxon>Bacteria</taxon>
        <taxon>Bacillati</taxon>
        <taxon>Bacillota</taxon>
        <taxon>Clostridia</taxon>
        <taxon>Eubacteriales</taxon>
        <taxon>Clostridiaceae</taxon>
        <taxon>Clostridium</taxon>
    </lineage>
</organism>
<sequence length="73" mass="8751">MKFRTRDLVVVKDVGVDHLKQYKDMCGEIVSWIKTKGEIKYKVRIYYLDDWETAYFKEDELELLDTKGSDKNI</sequence>
<protein>
    <submittedName>
        <fullName evidence="1">Uncharacterized protein</fullName>
    </submittedName>
</protein>
<dbReference type="RefSeq" id="WP_039260080.1">
    <property type="nucleotide sequence ID" value="NZ_JDRY01000168.1"/>
</dbReference>